<organism evidence="5">
    <name type="scientific">Gongylonema pulchrum</name>
    <dbReference type="NCBI Taxonomy" id="637853"/>
    <lineage>
        <taxon>Eukaryota</taxon>
        <taxon>Metazoa</taxon>
        <taxon>Ecdysozoa</taxon>
        <taxon>Nematoda</taxon>
        <taxon>Chromadorea</taxon>
        <taxon>Rhabditida</taxon>
        <taxon>Spirurina</taxon>
        <taxon>Spiruromorpha</taxon>
        <taxon>Spiruroidea</taxon>
        <taxon>Gongylonematidae</taxon>
        <taxon>Gongylonema</taxon>
    </lineage>
</organism>
<dbReference type="OrthoDB" id="5979581at2759"/>
<protein>
    <submittedName>
        <fullName evidence="5">Protein kinase domain-containing protein</fullName>
    </submittedName>
</protein>
<dbReference type="GO" id="GO:0004672">
    <property type="term" value="F:protein kinase activity"/>
    <property type="evidence" value="ECO:0007669"/>
    <property type="project" value="InterPro"/>
</dbReference>
<evidence type="ECO:0000313" key="4">
    <source>
        <dbReference type="Proteomes" id="UP000271098"/>
    </source>
</evidence>
<gene>
    <name evidence="3" type="ORF">GPUH_LOCUS7214</name>
</gene>
<keyword evidence="4" id="KW-1185">Reference proteome</keyword>
<evidence type="ECO:0000313" key="3">
    <source>
        <dbReference type="EMBL" id="VDK57617.1"/>
    </source>
</evidence>
<dbReference type="Proteomes" id="UP000271098">
    <property type="component" value="Unassembled WGS sequence"/>
</dbReference>
<dbReference type="WBParaSite" id="GPUH_0000722301-mRNA-1">
    <property type="protein sequence ID" value="GPUH_0000722301-mRNA-1"/>
    <property type="gene ID" value="GPUH_0000722301"/>
</dbReference>
<dbReference type="InterPro" id="IPR004147">
    <property type="entry name" value="ABC1_dom"/>
</dbReference>
<dbReference type="InterPro" id="IPR011009">
    <property type="entry name" value="Kinase-like_dom_sf"/>
</dbReference>
<reference evidence="5" key="1">
    <citation type="submission" date="2016-06" db="UniProtKB">
        <authorList>
            <consortium name="WormBaseParasite"/>
        </authorList>
    </citation>
    <scope>IDENTIFICATION</scope>
</reference>
<dbReference type="GO" id="GO:0005524">
    <property type="term" value="F:ATP binding"/>
    <property type="evidence" value="ECO:0007669"/>
    <property type="project" value="InterPro"/>
</dbReference>
<dbReference type="EMBL" id="UYRT01018317">
    <property type="protein sequence ID" value="VDK57617.1"/>
    <property type="molecule type" value="Genomic_DNA"/>
</dbReference>
<dbReference type="InterPro" id="IPR000719">
    <property type="entry name" value="Prot_kinase_dom"/>
</dbReference>
<dbReference type="SUPFAM" id="SSF56112">
    <property type="entry name" value="Protein kinase-like (PK-like)"/>
    <property type="match status" value="1"/>
</dbReference>
<comment type="similarity">
    <text evidence="1">Belongs to the protein kinase superfamily. ADCK protein kinase family.</text>
</comment>
<reference evidence="3 4" key="2">
    <citation type="submission" date="2018-11" db="EMBL/GenBank/DDBJ databases">
        <authorList>
            <consortium name="Pathogen Informatics"/>
        </authorList>
    </citation>
    <scope>NUCLEOTIDE SEQUENCE [LARGE SCALE GENOMIC DNA]</scope>
</reference>
<evidence type="ECO:0000256" key="1">
    <source>
        <dbReference type="ARBA" id="ARBA00009670"/>
    </source>
</evidence>
<feature type="domain" description="Protein kinase" evidence="2">
    <location>
        <begin position="1"/>
        <end position="82"/>
    </location>
</feature>
<evidence type="ECO:0000259" key="2">
    <source>
        <dbReference type="PROSITE" id="PS50011"/>
    </source>
</evidence>
<dbReference type="AlphaFoldDB" id="A0A183DES3"/>
<evidence type="ECO:0000313" key="5">
    <source>
        <dbReference type="WBParaSite" id="GPUH_0000722301-mRNA-1"/>
    </source>
</evidence>
<sequence length="82" mass="9643">MVMTLCGPDLDTLKQSKKQFFTFQLHEIGYVHRDIKASNIAVSVQDRHVLYLVDFGMARRYAVFSNKRWSIRQPRKKVGHFS</sequence>
<dbReference type="Pfam" id="PF03109">
    <property type="entry name" value="ABC1"/>
    <property type="match status" value="1"/>
</dbReference>
<dbReference type="InterPro" id="IPR050235">
    <property type="entry name" value="CK1_Ser-Thr_kinase"/>
</dbReference>
<accession>A0A183DES3</accession>
<proteinExistence type="inferred from homology"/>
<name>A0A183DES3_9BILA</name>
<dbReference type="PROSITE" id="PS50011">
    <property type="entry name" value="PROTEIN_KINASE_DOM"/>
    <property type="match status" value="1"/>
</dbReference>
<dbReference type="PANTHER" id="PTHR11909">
    <property type="entry name" value="CASEIN KINASE-RELATED"/>
    <property type="match status" value="1"/>
</dbReference>
<dbReference type="Gene3D" id="1.10.510.10">
    <property type="entry name" value="Transferase(Phosphotransferase) domain 1"/>
    <property type="match status" value="1"/>
</dbReference>